<organism evidence="1 2">
    <name type="scientific">Capillimicrobium parvum</name>
    <dbReference type="NCBI Taxonomy" id="2884022"/>
    <lineage>
        <taxon>Bacteria</taxon>
        <taxon>Bacillati</taxon>
        <taxon>Actinomycetota</taxon>
        <taxon>Thermoleophilia</taxon>
        <taxon>Solirubrobacterales</taxon>
        <taxon>Capillimicrobiaceae</taxon>
        <taxon>Capillimicrobium</taxon>
    </lineage>
</organism>
<accession>A0A9E7C2N3</accession>
<dbReference type="EMBL" id="CP087164">
    <property type="protein sequence ID" value="UGS37934.1"/>
    <property type="molecule type" value="Genomic_DNA"/>
</dbReference>
<dbReference type="Proteomes" id="UP001162834">
    <property type="component" value="Chromosome"/>
</dbReference>
<reference evidence="1" key="1">
    <citation type="journal article" date="2022" name="Int. J. Syst. Evol. Microbiol.">
        <title>Pseudomonas aegrilactucae sp. nov. and Pseudomonas morbosilactucae sp. nov., pathogens causing bacterial rot of lettuce in Japan.</title>
        <authorList>
            <person name="Sawada H."/>
            <person name="Fujikawa T."/>
            <person name="Satou M."/>
        </authorList>
    </citation>
    <scope>NUCLEOTIDE SEQUENCE</scope>
    <source>
        <strain evidence="1">0166_1</strain>
    </source>
</reference>
<keyword evidence="2" id="KW-1185">Reference proteome</keyword>
<dbReference type="KEGG" id="sbae:DSM104329_04356"/>
<sequence>MRRHGGAGVPQELARQIASPVRLLTTVEDVRPLIDGRPAGEPARRLFERYPGMTPAGALPGGWLPATA</sequence>
<proteinExistence type="predicted"/>
<dbReference type="AlphaFoldDB" id="A0A9E7C2N3"/>
<evidence type="ECO:0000313" key="2">
    <source>
        <dbReference type="Proteomes" id="UP001162834"/>
    </source>
</evidence>
<protein>
    <submittedName>
        <fullName evidence="1">Uncharacterized protein</fullName>
    </submittedName>
</protein>
<gene>
    <name evidence="1" type="ORF">DSM104329_04356</name>
</gene>
<name>A0A9E7C2N3_9ACTN</name>
<evidence type="ECO:0000313" key="1">
    <source>
        <dbReference type="EMBL" id="UGS37934.1"/>
    </source>
</evidence>